<dbReference type="UniPathway" id="UPA00053">
    <property type="reaction ID" value="UER00086"/>
</dbReference>
<evidence type="ECO:0000256" key="7">
    <source>
        <dbReference type="HAMAP-Rule" id="MF_00169"/>
    </source>
</evidence>
<keyword evidence="7" id="KW-0057">Aromatic amino acid biosynthesis</keyword>
<dbReference type="Proteomes" id="UP000320146">
    <property type="component" value="Unassembled WGS sequence"/>
</dbReference>
<dbReference type="GO" id="GO:0003855">
    <property type="term" value="F:3-dehydroquinate dehydratase activity"/>
    <property type="evidence" value="ECO:0007669"/>
    <property type="project" value="UniProtKB-UniRule"/>
</dbReference>
<feature type="active site" description="Proton acceptor" evidence="7 8">
    <location>
        <position position="22"/>
    </location>
</feature>
<comment type="subunit">
    <text evidence="4 7">Homododecamer.</text>
</comment>
<dbReference type="Gene3D" id="3.40.50.9100">
    <property type="entry name" value="Dehydroquinase, class II"/>
    <property type="match status" value="1"/>
</dbReference>
<dbReference type="NCBIfam" id="TIGR01088">
    <property type="entry name" value="aroQ"/>
    <property type="match status" value="1"/>
</dbReference>
<dbReference type="GO" id="GO:0009073">
    <property type="term" value="P:aromatic amino acid family biosynthetic process"/>
    <property type="evidence" value="ECO:0007669"/>
    <property type="project" value="UniProtKB-KW"/>
</dbReference>
<dbReference type="HAMAP" id="MF_00169">
    <property type="entry name" value="AroQ"/>
    <property type="match status" value="1"/>
</dbReference>
<feature type="binding site" evidence="7 9">
    <location>
        <position position="85"/>
    </location>
    <ligand>
        <name>substrate</name>
    </ligand>
</feature>
<gene>
    <name evidence="7 11" type="primary">aroQ</name>
    <name evidence="11" type="ORF">EVA99_03225</name>
</gene>
<reference evidence="11 12" key="1">
    <citation type="submission" date="2019-02" db="EMBL/GenBank/DDBJ databases">
        <title>Prokaryotic population dynamics and viral predation in marine succession experiment using metagenomics: the confinement effect.</title>
        <authorList>
            <person name="Haro-Moreno J.M."/>
            <person name="Rodriguez-Valera F."/>
            <person name="Lopez-Perez M."/>
        </authorList>
    </citation>
    <scope>NUCLEOTIDE SEQUENCE [LARGE SCALE GENOMIC DNA]</scope>
    <source>
        <strain evidence="11">MED-G166</strain>
    </source>
</reference>
<evidence type="ECO:0000256" key="8">
    <source>
        <dbReference type="PIRSR" id="PIRSR001399-1"/>
    </source>
</evidence>
<dbReference type="EC" id="4.2.1.10" evidence="5 7"/>
<feature type="site" description="Transition state stabilizer" evidence="7 10">
    <location>
        <position position="17"/>
    </location>
</feature>
<dbReference type="EMBL" id="SHBL01000025">
    <property type="protein sequence ID" value="RZO23792.1"/>
    <property type="molecule type" value="Genomic_DNA"/>
</dbReference>
<evidence type="ECO:0000256" key="9">
    <source>
        <dbReference type="PIRSR" id="PIRSR001399-2"/>
    </source>
</evidence>
<dbReference type="GO" id="GO:0009423">
    <property type="term" value="P:chorismate biosynthetic process"/>
    <property type="evidence" value="ECO:0007669"/>
    <property type="project" value="UniProtKB-UniRule"/>
</dbReference>
<dbReference type="InterPro" id="IPR036441">
    <property type="entry name" value="DHquinase_II_sf"/>
</dbReference>
<evidence type="ECO:0000256" key="1">
    <source>
        <dbReference type="ARBA" id="ARBA00001864"/>
    </source>
</evidence>
<feature type="active site" description="Proton donor" evidence="7 8">
    <location>
        <position position="98"/>
    </location>
</feature>
<name>A0A520MRE8_9GAMM</name>
<comment type="pathway">
    <text evidence="2 7">Metabolic intermediate biosynthesis; chorismate biosynthesis; chorismate from D-erythrose 4-phosphate and phosphoenolpyruvate: step 3/7.</text>
</comment>
<evidence type="ECO:0000256" key="2">
    <source>
        <dbReference type="ARBA" id="ARBA00004902"/>
    </source>
</evidence>
<dbReference type="InterPro" id="IPR001874">
    <property type="entry name" value="DHquinase_II"/>
</dbReference>
<feature type="binding site" evidence="7 9">
    <location>
        <position position="72"/>
    </location>
    <ligand>
        <name>substrate</name>
    </ligand>
</feature>
<evidence type="ECO:0000256" key="3">
    <source>
        <dbReference type="ARBA" id="ARBA00011037"/>
    </source>
</evidence>
<dbReference type="PANTHER" id="PTHR21272">
    <property type="entry name" value="CATABOLIC 3-DEHYDROQUINASE"/>
    <property type="match status" value="1"/>
</dbReference>
<dbReference type="PANTHER" id="PTHR21272:SF3">
    <property type="entry name" value="CATABOLIC 3-DEHYDROQUINASE"/>
    <property type="match status" value="1"/>
</dbReference>
<dbReference type="PIRSF" id="PIRSF001399">
    <property type="entry name" value="DHquinase_II"/>
    <property type="match status" value="1"/>
</dbReference>
<feature type="binding site" evidence="7 9">
    <location>
        <position position="109"/>
    </location>
    <ligand>
        <name>substrate</name>
    </ligand>
</feature>
<evidence type="ECO:0000313" key="12">
    <source>
        <dbReference type="Proteomes" id="UP000320146"/>
    </source>
</evidence>
<dbReference type="AlphaFoldDB" id="A0A520MRE8"/>
<organism evidence="11 12">
    <name type="scientific">SAR86 cluster bacterium</name>
    <dbReference type="NCBI Taxonomy" id="2030880"/>
    <lineage>
        <taxon>Bacteria</taxon>
        <taxon>Pseudomonadati</taxon>
        <taxon>Pseudomonadota</taxon>
        <taxon>Gammaproteobacteria</taxon>
        <taxon>SAR86 cluster</taxon>
    </lineage>
</organism>
<dbReference type="Pfam" id="PF01220">
    <property type="entry name" value="DHquinase_II"/>
    <property type="match status" value="1"/>
</dbReference>
<comment type="similarity">
    <text evidence="3 7">Belongs to the type-II 3-dehydroquinase family.</text>
</comment>
<comment type="caution">
    <text evidence="11">The sequence shown here is derived from an EMBL/GenBank/DDBJ whole genome shotgun (WGS) entry which is preliminary data.</text>
</comment>
<dbReference type="NCBIfam" id="NF003807">
    <property type="entry name" value="PRK05395.1-4"/>
    <property type="match status" value="1"/>
</dbReference>
<evidence type="ECO:0000313" key="11">
    <source>
        <dbReference type="EMBL" id="RZO23792.1"/>
    </source>
</evidence>
<dbReference type="GO" id="GO:0008652">
    <property type="term" value="P:amino acid biosynthetic process"/>
    <property type="evidence" value="ECO:0007669"/>
    <property type="project" value="UniProtKB-KW"/>
</dbReference>
<feature type="binding site" evidence="7 9">
    <location>
        <position position="78"/>
    </location>
    <ligand>
        <name>substrate</name>
    </ligand>
</feature>
<dbReference type="NCBIfam" id="NF003805">
    <property type="entry name" value="PRK05395.1-2"/>
    <property type="match status" value="1"/>
</dbReference>
<keyword evidence="6 7" id="KW-0456">Lyase</keyword>
<feature type="binding site" evidence="7 9">
    <location>
        <begin position="99"/>
        <end position="100"/>
    </location>
    <ligand>
        <name>substrate</name>
    </ligand>
</feature>
<evidence type="ECO:0000256" key="6">
    <source>
        <dbReference type="ARBA" id="ARBA00023239"/>
    </source>
</evidence>
<keyword evidence="7" id="KW-0028">Amino-acid biosynthesis</keyword>
<sequence>MKILVINGVNLNMLGKRETELYGSESLSDLQAKLEALNYDVELDFFQSNSEEEIINKIHSHKNEEYHYGIFNFGAHTHTNISIRDAILSVSLPFYEVHISNVFAREDFRHTSFFSDIAKGCIVGFGFDGYEFALTKIMRGNNGS</sequence>
<evidence type="ECO:0000256" key="5">
    <source>
        <dbReference type="ARBA" id="ARBA00012060"/>
    </source>
</evidence>
<evidence type="ECO:0000256" key="4">
    <source>
        <dbReference type="ARBA" id="ARBA00011193"/>
    </source>
</evidence>
<evidence type="ECO:0000256" key="10">
    <source>
        <dbReference type="PIRSR" id="PIRSR001399-3"/>
    </source>
</evidence>
<dbReference type="SUPFAM" id="SSF52304">
    <property type="entry name" value="Type II 3-dehydroquinate dehydratase"/>
    <property type="match status" value="1"/>
</dbReference>
<protein>
    <recommendedName>
        <fullName evidence="5 7">3-dehydroquinate dehydratase</fullName>
        <shortName evidence="7">3-dehydroquinase</shortName>
        <ecNumber evidence="5 7">4.2.1.10</ecNumber>
    </recommendedName>
    <alternativeName>
        <fullName evidence="7">Type II DHQase</fullName>
    </alternativeName>
</protein>
<accession>A0A520MRE8</accession>
<dbReference type="GO" id="GO:0019631">
    <property type="term" value="P:quinate catabolic process"/>
    <property type="evidence" value="ECO:0007669"/>
    <property type="project" value="TreeGrafter"/>
</dbReference>
<proteinExistence type="inferred from homology"/>
<dbReference type="CDD" id="cd00466">
    <property type="entry name" value="DHQase_II"/>
    <property type="match status" value="1"/>
</dbReference>
<comment type="catalytic activity">
    <reaction evidence="1 7">
        <text>3-dehydroquinate = 3-dehydroshikimate + H2O</text>
        <dbReference type="Rhea" id="RHEA:21096"/>
        <dbReference type="ChEBI" id="CHEBI:15377"/>
        <dbReference type="ChEBI" id="CHEBI:16630"/>
        <dbReference type="ChEBI" id="CHEBI:32364"/>
        <dbReference type="EC" id="4.2.1.10"/>
    </reaction>
</comment>
<comment type="function">
    <text evidence="7">Catalyzes a trans-dehydration via an enolate intermediate.</text>
</comment>